<dbReference type="PANTHER" id="PTHR37422">
    <property type="entry name" value="TEICHURONIC ACID BIOSYNTHESIS PROTEIN TUAE"/>
    <property type="match status" value="1"/>
</dbReference>
<keyword evidence="2 5" id="KW-0812">Transmembrane</keyword>
<dbReference type="AlphaFoldDB" id="E1YK57"/>
<feature type="transmembrane region" description="Helical" evidence="5">
    <location>
        <begin position="63"/>
        <end position="79"/>
    </location>
</feature>
<keyword evidence="3 5" id="KW-1133">Transmembrane helix</keyword>
<gene>
    <name evidence="7" type="ORF">N47_E51730</name>
</gene>
<dbReference type="EMBL" id="FR695877">
    <property type="protein sequence ID" value="CBX31661.1"/>
    <property type="molecule type" value="Genomic_DNA"/>
</dbReference>
<dbReference type="Pfam" id="PF04932">
    <property type="entry name" value="Wzy_C"/>
    <property type="match status" value="1"/>
</dbReference>
<reference evidence="7" key="1">
    <citation type="journal article" date="2011" name="Environ. Microbiol.">
        <title>Genomic insights into the metabolic potential of the polycyclic aromatic hydrocarbon degrading sulfate-reducing Deltaproteobacterium N47.</title>
        <authorList>
            <person name="Bergmann F."/>
            <person name="Selesi D."/>
            <person name="Weinmaier T."/>
            <person name="Tischler P."/>
            <person name="Rattei T."/>
            <person name="Meckenstock R.U."/>
        </authorList>
    </citation>
    <scope>NUCLEOTIDE SEQUENCE</scope>
</reference>
<dbReference type="GO" id="GO:0016020">
    <property type="term" value="C:membrane"/>
    <property type="evidence" value="ECO:0007669"/>
    <property type="project" value="UniProtKB-SubCell"/>
</dbReference>
<keyword evidence="4 5" id="KW-0472">Membrane</keyword>
<feature type="transmembrane region" description="Helical" evidence="5">
    <location>
        <begin position="230"/>
        <end position="248"/>
    </location>
</feature>
<evidence type="ECO:0000256" key="2">
    <source>
        <dbReference type="ARBA" id="ARBA00022692"/>
    </source>
</evidence>
<feature type="transmembrane region" description="Helical" evidence="5">
    <location>
        <begin position="91"/>
        <end position="110"/>
    </location>
</feature>
<sequence>MYVIFFAATLFFFYNFGTLFIPLLQRMSIPSGFYSAPTSVIAAFCALLFFFQTRNKKQFLREFLFTIIAWAPWLIYLTYRCDFNDRYSLQKLILMFLSFGYVLMFCCAFHKDKEKFSRYFWVCSVAMIASTLIYFFFKHSVPVLHGYRFEGRLSIQSANSIGISRSFAIGALTLLVWGRFSYWIKIGLCLPFFIGMYMTGSRGPAISLLIIIICHFLWINGHNKLLNWRILLACLSLIIAAWTVDVFFHNQIEKYFSRGDKRGMYLQSGRYAGAIETWKEFTSAPFSGVGLGKYGKPGTQIFSTVSQSKKNIEREYPHNILYEVAAELGIVGAILFIFLLRPGPWMFDFSNKFVLLFLLCFLFAMTSGDFRDNSGVFIFGYIARFNRKYFSAE</sequence>
<dbReference type="InterPro" id="IPR051533">
    <property type="entry name" value="WaaL-like"/>
</dbReference>
<evidence type="ECO:0000256" key="3">
    <source>
        <dbReference type="ARBA" id="ARBA00022989"/>
    </source>
</evidence>
<dbReference type="InterPro" id="IPR007016">
    <property type="entry name" value="O-antigen_ligase-rel_domated"/>
</dbReference>
<evidence type="ECO:0000256" key="1">
    <source>
        <dbReference type="ARBA" id="ARBA00004141"/>
    </source>
</evidence>
<accession>E1YK57</accession>
<name>E1YK57_9BACT</name>
<feature type="transmembrane region" description="Helical" evidence="5">
    <location>
        <begin position="353"/>
        <end position="370"/>
    </location>
</feature>
<organism evidence="7">
    <name type="scientific">uncultured Desulfobacterium sp</name>
    <dbReference type="NCBI Taxonomy" id="201089"/>
    <lineage>
        <taxon>Bacteria</taxon>
        <taxon>Pseudomonadati</taxon>
        <taxon>Thermodesulfobacteriota</taxon>
        <taxon>Desulfobacteria</taxon>
        <taxon>Desulfobacterales</taxon>
        <taxon>Desulfobacteriaceae</taxon>
        <taxon>Desulfobacterium</taxon>
        <taxon>environmental samples</taxon>
    </lineage>
</organism>
<feature type="transmembrane region" description="Helical" evidence="5">
    <location>
        <begin position="189"/>
        <end position="218"/>
    </location>
</feature>
<feature type="domain" description="O-antigen ligase-related" evidence="6">
    <location>
        <begin position="189"/>
        <end position="337"/>
    </location>
</feature>
<feature type="transmembrane region" description="Helical" evidence="5">
    <location>
        <begin position="119"/>
        <end position="137"/>
    </location>
</feature>
<dbReference type="PANTHER" id="PTHR37422:SF13">
    <property type="entry name" value="LIPOPOLYSACCHARIDE BIOSYNTHESIS PROTEIN PA4999-RELATED"/>
    <property type="match status" value="1"/>
</dbReference>
<evidence type="ECO:0000313" key="7">
    <source>
        <dbReference type="EMBL" id="CBX31661.1"/>
    </source>
</evidence>
<evidence type="ECO:0000259" key="6">
    <source>
        <dbReference type="Pfam" id="PF04932"/>
    </source>
</evidence>
<feature type="transmembrane region" description="Helical" evidence="5">
    <location>
        <begin position="320"/>
        <end position="341"/>
    </location>
</feature>
<proteinExistence type="predicted"/>
<comment type="subcellular location">
    <subcellularLocation>
        <location evidence="1">Membrane</location>
        <topology evidence="1">Multi-pass membrane protein</topology>
    </subcellularLocation>
</comment>
<evidence type="ECO:0000256" key="5">
    <source>
        <dbReference type="SAM" id="Phobius"/>
    </source>
</evidence>
<feature type="transmembrane region" description="Helical" evidence="5">
    <location>
        <begin position="33"/>
        <end position="51"/>
    </location>
</feature>
<protein>
    <recommendedName>
        <fullName evidence="6">O-antigen ligase-related domain-containing protein</fullName>
    </recommendedName>
</protein>
<evidence type="ECO:0000256" key="4">
    <source>
        <dbReference type="ARBA" id="ARBA00023136"/>
    </source>
</evidence>
<feature type="transmembrane region" description="Helical" evidence="5">
    <location>
        <begin position="157"/>
        <end position="177"/>
    </location>
</feature>